<dbReference type="Gene3D" id="3.30.70.20">
    <property type="match status" value="1"/>
</dbReference>
<evidence type="ECO:0000256" key="2">
    <source>
        <dbReference type="ARBA" id="ARBA00009777"/>
    </source>
</evidence>
<dbReference type="PROSITE" id="PS00198">
    <property type="entry name" value="4FE4S_FER_1"/>
    <property type="match status" value="2"/>
</dbReference>
<dbReference type="InterPro" id="IPR058240">
    <property type="entry name" value="rSAM_sf"/>
</dbReference>
<dbReference type="PROSITE" id="PS51379">
    <property type="entry name" value="4FE4S_FER_2"/>
    <property type="match status" value="2"/>
</dbReference>
<keyword evidence="9" id="KW-0411">Iron-sulfur</keyword>
<evidence type="ECO:0000259" key="11">
    <source>
        <dbReference type="PROSITE" id="PS51379"/>
    </source>
</evidence>
<dbReference type="PROSITE" id="PS01087">
    <property type="entry name" value="RADICAL_ACTIVATING"/>
    <property type="match status" value="1"/>
</dbReference>
<comment type="cofactor">
    <cofactor evidence="1">
        <name>[4Fe-4S] cluster</name>
        <dbReference type="ChEBI" id="CHEBI:49883"/>
    </cofactor>
</comment>
<dbReference type="SFLD" id="SFLDS00029">
    <property type="entry name" value="Radical_SAM"/>
    <property type="match status" value="1"/>
</dbReference>
<keyword evidence="13" id="KW-0670">Pyruvate</keyword>
<comment type="subunit">
    <text evidence="3">Monomer.</text>
</comment>
<evidence type="ECO:0000259" key="12">
    <source>
        <dbReference type="PROSITE" id="PS51918"/>
    </source>
</evidence>
<dbReference type="RefSeq" id="WP_093884287.1">
    <property type="nucleotide sequence ID" value="NZ_FOBS01000025.1"/>
</dbReference>
<dbReference type="PANTHER" id="PTHR30352">
    <property type="entry name" value="PYRUVATE FORMATE-LYASE-ACTIVATING ENZYME"/>
    <property type="match status" value="1"/>
</dbReference>
<protein>
    <submittedName>
        <fullName evidence="13">Pyruvate formate lyase activating enzyme</fullName>
    </submittedName>
</protein>
<feature type="domain" description="4Fe-4S ferredoxin-type" evidence="11">
    <location>
        <begin position="76"/>
        <end position="105"/>
    </location>
</feature>
<dbReference type="EMBL" id="FOBS01000025">
    <property type="protein sequence ID" value="SEM59714.1"/>
    <property type="molecule type" value="Genomic_DNA"/>
</dbReference>
<dbReference type="GO" id="GO:0051539">
    <property type="term" value="F:4 iron, 4 sulfur cluster binding"/>
    <property type="evidence" value="ECO:0007669"/>
    <property type="project" value="UniProtKB-KW"/>
</dbReference>
<dbReference type="InterPro" id="IPR013785">
    <property type="entry name" value="Aldolase_TIM"/>
</dbReference>
<dbReference type="NCBIfam" id="TIGR02494">
    <property type="entry name" value="PFLE_PFLC"/>
    <property type="match status" value="1"/>
</dbReference>
<dbReference type="AlphaFoldDB" id="A0A1H7ZPB8"/>
<evidence type="ECO:0000256" key="10">
    <source>
        <dbReference type="SAM" id="MobiDB-lite"/>
    </source>
</evidence>
<evidence type="ECO:0000256" key="5">
    <source>
        <dbReference type="ARBA" id="ARBA00022691"/>
    </source>
</evidence>
<organism evidence="13 14">
    <name type="scientific">Syntrophus gentianae</name>
    <dbReference type="NCBI Taxonomy" id="43775"/>
    <lineage>
        <taxon>Bacteria</taxon>
        <taxon>Pseudomonadati</taxon>
        <taxon>Thermodesulfobacteriota</taxon>
        <taxon>Syntrophia</taxon>
        <taxon>Syntrophales</taxon>
        <taxon>Syntrophaceae</taxon>
        <taxon>Syntrophus</taxon>
    </lineage>
</organism>
<evidence type="ECO:0000313" key="14">
    <source>
        <dbReference type="Proteomes" id="UP000198744"/>
    </source>
</evidence>
<dbReference type="GO" id="GO:0016829">
    <property type="term" value="F:lyase activity"/>
    <property type="evidence" value="ECO:0007669"/>
    <property type="project" value="UniProtKB-KW"/>
</dbReference>
<feature type="region of interest" description="Disordered" evidence="10">
    <location>
        <begin position="297"/>
        <end position="316"/>
    </location>
</feature>
<dbReference type="InterPro" id="IPR017896">
    <property type="entry name" value="4Fe4S_Fe-S-bd"/>
</dbReference>
<evidence type="ECO:0000256" key="3">
    <source>
        <dbReference type="ARBA" id="ARBA00011245"/>
    </source>
</evidence>
<dbReference type="OrthoDB" id="9782387at2"/>
<evidence type="ECO:0000313" key="13">
    <source>
        <dbReference type="EMBL" id="SEM59714.1"/>
    </source>
</evidence>
<evidence type="ECO:0000256" key="7">
    <source>
        <dbReference type="ARBA" id="ARBA00023002"/>
    </source>
</evidence>
<name>A0A1H7ZPB8_9BACT</name>
<gene>
    <name evidence="13" type="ORF">SAMN04489760_12523</name>
</gene>
<evidence type="ECO:0000256" key="6">
    <source>
        <dbReference type="ARBA" id="ARBA00022723"/>
    </source>
</evidence>
<dbReference type="Pfam" id="PF04055">
    <property type="entry name" value="Radical_SAM"/>
    <property type="match status" value="1"/>
</dbReference>
<keyword evidence="5" id="KW-0949">S-adenosyl-L-methionine</keyword>
<keyword evidence="4" id="KW-0004">4Fe-4S</keyword>
<dbReference type="PIRSF" id="PIRSF000371">
    <property type="entry name" value="PFL_act_enz"/>
    <property type="match status" value="1"/>
</dbReference>
<keyword evidence="13" id="KW-0456">Lyase</keyword>
<dbReference type="InterPro" id="IPR007197">
    <property type="entry name" value="rSAM"/>
</dbReference>
<keyword evidence="6" id="KW-0479">Metal-binding</keyword>
<dbReference type="InterPro" id="IPR040074">
    <property type="entry name" value="BssD/PflA/YjjW"/>
</dbReference>
<dbReference type="InterPro" id="IPR012839">
    <property type="entry name" value="Organic_radical_activase"/>
</dbReference>
<dbReference type="InterPro" id="IPR017900">
    <property type="entry name" value="4Fe4S_Fe_S_CS"/>
</dbReference>
<dbReference type="SFLD" id="SFLDG01066">
    <property type="entry name" value="organic_radical-activating_enz"/>
    <property type="match status" value="1"/>
</dbReference>
<dbReference type="SUPFAM" id="SSF102114">
    <property type="entry name" value="Radical SAM enzymes"/>
    <property type="match status" value="1"/>
</dbReference>
<proteinExistence type="inferred from homology"/>
<dbReference type="PROSITE" id="PS51918">
    <property type="entry name" value="RADICAL_SAM"/>
    <property type="match status" value="1"/>
</dbReference>
<dbReference type="SUPFAM" id="SSF54862">
    <property type="entry name" value="4Fe-4S ferredoxins"/>
    <property type="match status" value="1"/>
</dbReference>
<evidence type="ECO:0000256" key="4">
    <source>
        <dbReference type="ARBA" id="ARBA00022485"/>
    </source>
</evidence>
<dbReference type="STRING" id="43775.SAMN04489760_12523"/>
<dbReference type="Proteomes" id="UP000198744">
    <property type="component" value="Unassembled WGS sequence"/>
</dbReference>
<sequence length="316" mass="35480">MKERLPLIFALHRFALDDGPGIRTTVFLKGCPLSCVWCHNPESMRAEGEMAFYPDKCIRCGQCRAVCPEEAIADDPVLRIDRSRCTACGRCAENCPTLAIRKMGQAYSQEELLEILLRDRHFFSASGGGVTFSGGEPTLWMDYVSALLQALKGEDISTAIQTCGFFDYEAFSRKVLPHLDLIFFDLKLINATEHKKYTGQDNAAILENFRRLTREAGHRLLPRVPLVPGITATPANLRTIASFLADLGHTRCELLSYNPAGIEKRRILGKIPSPRLPESPLDPAEEETLRQRFRKQLLSRLQEKDEPKAAPQISYS</sequence>
<dbReference type="Pfam" id="PF00037">
    <property type="entry name" value="Fer4"/>
    <property type="match status" value="2"/>
</dbReference>
<comment type="similarity">
    <text evidence="2">Belongs to the organic radical-activating enzymes family.</text>
</comment>
<reference evidence="13 14" key="1">
    <citation type="submission" date="2016-10" db="EMBL/GenBank/DDBJ databases">
        <authorList>
            <person name="de Groot N.N."/>
        </authorList>
    </citation>
    <scope>NUCLEOTIDE SEQUENCE [LARGE SCALE GENOMIC DNA]</scope>
    <source>
        <strain evidence="13 14">DSM 8423</strain>
    </source>
</reference>
<dbReference type="GO" id="GO:0016491">
    <property type="term" value="F:oxidoreductase activity"/>
    <property type="evidence" value="ECO:0007669"/>
    <property type="project" value="UniProtKB-KW"/>
</dbReference>
<dbReference type="SFLD" id="SFLDG01118">
    <property type="entry name" value="activating_enzymes__group_2"/>
    <property type="match status" value="1"/>
</dbReference>
<feature type="domain" description="Radical SAM core" evidence="12">
    <location>
        <begin position="17"/>
        <end position="308"/>
    </location>
</feature>
<keyword evidence="7" id="KW-0560">Oxidoreductase</keyword>
<dbReference type="InterPro" id="IPR001989">
    <property type="entry name" value="Radical_activat_CS"/>
</dbReference>
<evidence type="ECO:0000256" key="9">
    <source>
        <dbReference type="ARBA" id="ARBA00023014"/>
    </source>
</evidence>
<dbReference type="Gene3D" id="3.20.20.70">
    <property type="entry name" value="Aldolase class I"/>
    <property type="match status" value="1"/>
</dbReference>
<dbReference type="InterPro" id="IPR034457">
    <property type="entry name" value="Organic_radical-activating"/>
</dbReference>
<evidence type="ECO:0000256" key="1">
    <source>
        <dbReference type="ARBA" id="ARBA00001966"/>
    </source>
</evidence>
<dbReference type="PANTHER" id="PTHR30352:SF4">
    <property type="entry name" value="PYRUVATE FORMATE-LYASE 2-ACTIVATING ENZYME"/>
    <property type="match status" value="1"/>
</dbReference>
<keyword evidence="8" id="KW-0408">Iron</keyword>
<dbReference type="GO" id="GO:0046872">
    <property type="term" value="F:metal ion binding"/>
    <property type="evidence" value="ECO:0007669"/>
    <property type="project" value="UniProtKB-KW"/>
</dbReference>
<keyword evidence="14" id="KW-1185">Reference proteome</keyword>
<accession>A0A1H7ZPB8</accession>
<feature type="domain" description="4Fe-4S ferredoxin-type" evidence="11">
    <location>
        <begin position="48"/>
        <end position="72"/>
    </location>
</feature>
<evidence type="ECO:0000256" key="8">
    <source>
        <dbReference type="ARBA" id="ARBA00023004"/>
    </source>
</evidence>